<dbReference type="NCBIfam" id="TIGR03067">
    <property type="entry name" value="Planc_TIGR03067"/>
    <property type="match status" value="1"/>
</dbReference>
<protein>
    <recommendedName>
        <fullName evidence="3">Lipocalin-like domain-containing protein</fullName>
    </recommendedName>
</protein>
<dbReference type="InterPro" id="IPR017504">
    <property type="entry name" value="CHP03067_Planctomycetes"/>
</dbReference>
<dbReference type="Proteomes" id="UP000316770">
    <property type="component" value="Chromosome"/>
</dbReference>
<dbReference type="OrthoDB" id="292826at2"/>
<sequence>MHCRGVLLLLIVLSGCGAESTPVTSQPDSFDTTDVDVMPLVGDTGIEGRWRIVSLLKNGQEAIDSSGVPIEIEFVNGRQIMTQGGMLLDDSGYVIDPGTTPNSIDIIHNAGGGKTATTQGIYEVNGDETRLCMGSQQSRPKEFASTSEYNVTVLKRITSK</sequence>
<gene>
    <name evidence="1" type="ORF">Mal33_03090</name>
</gene>
<dbReference type="PROSITE" id="PS51257">
    <property type="entry name" value="PROKAR_LIPOPROTEIN"/>
    <property type="match status" value="1"/>
</dbReference>
<evidence type="ECO:0008006" key="3">
    <source>
        <dbReference type="Google" id="ProtNLM"/>
    </source>
</evidence>
<dbReference type="EMBL" id="CP036318">
    <property type="protein sequence ID" value="QDV54355.1"/>
    <property type="molecule type" value="Genomic_DNA"/>
</dbReference>
<proteinExistence type="predicted"/>
<evidence type="ECO:0000313" key="1">
    <source>
        <dbReference type="EMBL" id="QDV54355.1"/>
    </source>
</evidence>
<dbReference type="RefSeq" id="WP_145117345.1">
    <property type="nucleotide sequence ID" value="NZ_CP036292.1"/>
</dbReference>
<reference evidence="1 2" key="1">
    <citation type="submission" date="2019-02" db="EMBL/GenBank/DDBJ databases">
        <title>Deep-cultivation of Planctomycetes and their phenomic and genomic characterization uncovers novel biology.</title>
        <authorList>
            <person name="Wiegand S."/>
            <person name="Jogler M."/>
            <person name="Boedeker C."/>
            <person name="Pinto D."/>
            <person name="Vollmers J."/>
            <person name="Rivas-Marin E."/>
            <person name="Kohn T."/>
            <person name="Peeters S.H."/>
            <person name="Heuer A."/>
            <person name="Rast P."/>
            <person name="Oberbeckmann S."/>
            <person name="Bunk B."/>
            <person name="Jeske O."/>
            <person name="Meyerdierks A."/>
            <person name="Storesund J.E."/>
            <person name="Kallscheuer N."/>
            <person name="Luecker S."/>
            <person name="Lage O.M."/>
            <person name="Pohl T."/>
            <person name="Merkel B.J."/>
            <person name="Hornburger P."/>
            <person name="Mueller R.-W."/>
            <person name="Bruemmer F."/>
            <person name="Labrenz M."/>
            <person name="Spormann A.M."/>
            <person name="Op den Camp H."/>
            <person name="Overmann J."/>
            <person name="Amann R."/>
            <person name="Jetten M.S.M."/>
            <person name="Mascher T."/>
            <person name="Medema M.H."/>
            <person name="Devos D.P."/>
            <person name="Kaster A.-K."/>
            <person name="Ovreas L."/>
            <person name="Rohde M."/>
            <person name="Galperin M.Y."/>
            <person name="Jogler C."/>
        </authorList>
    </citation>
    <scope>NUCLEOTIDE SEQUENCE [LARGE SCALE GENOMIC DNA]</scope>
    <source>
        <strain evidence="1 2">Mal33</strain>
    </source>
</reference>
<accession>A0A518IMQ2</accession>
<keyword evidence="2" id="KW-1185">Reference proteome</keyword>
<evidence type="ECO:0000313" key="2">
    <source>
        <dbReference type="Proteomes" id="UP000316770"/>
    </source>
</evidence>
<organism evidence="1 2">
    <name type="scientific">Rosistilla oblonga</name>
    <dbReference type="NCBI Taxonomy" id="2527990"/>
    <lineage>
        <taxon>Bacteria</taxon>
        <taxon>Pseudomonadati</taxon>
        <taxon>Planctomycetota</taxon>
        <taxon>Planctomycetia</taxon>
        <taxon>Pirellulales</taxon>
        <taxon>Pirellulaceae</taxon>
        <taxon>Rosistilla</taxon>
    </lineage>
</organism>
<name>A0A518IMQ2_9BACT</name>
<dbReference type="AlphaFoldDB" id="A0A518IMQ2"/>